<sequence length="71" mass="8325">MKRNSQSSNTNRAADEKAERISKAKELEKMCQDREAERVASPDWTAEIVQQDDKTEVIKWRRTDELNAKLF</sequence>
<proteinExistence type="predicted"/>
<organism evidence="2">
    <name type="scientific">marine sediment metagenome</name>
    <dbReference type="NCBI Taxonomy" id="412755"/>
    <lineage>
        <taxon>unclassified sequences</taxon>
        <taxon>metagenomes</taxon>
        <taxon>ecological metagenomes</taxon>
    </lineage>
</organism>
<name>X0T8X4_9ZZZZ</name>
<evidence type="ECO:0000256" key="1">
    <source>
        <dbReference type="SAM" id="MobiDB-lite"/>
    </source>
</evidence>
<feature type="compositionally biased region" description="Polar residues" evidence="1">
    <location>
        <begin position="1"/>
        <end position="12"/>
    </location>
</feature>
<reference evidence="2" key="1">
    <citation type="journal article" date="2014" name="Front. Microbiol.">
        <title>High frequency of phylogenetically diverse reductive dehalogenase-homologous genes in deep subseafloor sedimentary metagenomes.</title>
        <authorList>
            <person name="Kawai M."/>
            <person name="Futagami T."/>
            <person name="Toyoda A."/>
            <person name="Takaki Y."/>
            <person name="Nishi S."/>
            <person name="Hori S."/>
            <person name="Arai W."/>
            <person name="Tsubouchi T."/>
            <person name="Morono Y."/>
            <person name="Uchiyama I."/>
            <person name="Ito T."/>
            <person name="Fujiyama A."/>
            <person name="Inagaki F."/>
            <person name="Takami H."/>
        </authorList>
    </citation>
    <scope>NUCLEOTIDE SEQUENCE</scope>
    <source>
        <strain evidence="2">Expedition CK06-06</strain>
    </source>
</reference>
<dbReference type="AlphaFoldDB" id="X0T8X4"/>
<accession>X0T8X4</accession>
<evidence type="ECO:0000313" key="2">
    <source>
        <dbReference type="EMBL" id="GAF72505.1"/>
    </source>
</evidence>
<gene>
    <name evidence="2" type="ORF">S01H1_05308</name>
</gene>
<comment type="caution">
    <text evidence="2">The sequence shown here is derived from an EMBL/GenBank/DDBJ whole genome shotgun (WGS) entry which is preliminary data.</text>
</comment>
<protein>
    <submittedName>
        <fullName evidence="2">Uncharacterized protein</fullName>
    </submittedName>
</protein>
<dbReference type="EMBL" id="BARS01002769">
    <property type="protein sequence ID" value="GAF72505.1"/>
    <property type="molecule type" value="Genomic_DNA"/>
</dbReference>
<feature type="region of interest" description="Disordered" evidence="1">
    <location>
        <begin position="1"/>
        <end position="20"/>
    </location>
</feature>